<evidence type="ECO:0000256" key="5">
    <source>
        <dbReference type="ARBA" id="ARBA00022989"/>
    </source>
</evidence>
<dbReference type="EMBL" id="JADOUF010000001">
    <property type="protein sequence ID" value="MBG6138523.1"/>
    <property type="molecule type" value="Genomic_DNA"/>
</dbReference>
<protein>
    <submittedName>
        <fullName evidence="9">Membrane protein DedA with SNARE-associated domain</fullName>
    </submittedName>
</protein>
<keyword evidence="3" id="KW-1003">Cell membrane</keyword>
<proteinExistence type="inferred from homology"/>
<feature type="transmembrane region" description="Helical" evidence="7">
    <location>
        <begin position="14"/>
        <end position="33"/>
    </location>
</feature>
<dbReference type="PANTHER" id="PTHR42709">
    <property type="entry name" value="ALKALINE PHOSPHATASE LIKE PROTEIN"/>
    <property type="match status" value="1"/>
</dbReference>
<keyword evidence="10" id="KW-1185">Reference proteome</keyword>
<feature type="transmembrane region" description="Helical" evidence="7">
    <location>
        <begin position="141"/>
        <end position="161"/>
    </location>
</feature>
<dbReference type="Proteomes" id="UP000622552">
    <property type="component" value="Unassembled WGS sequence"/>
</dbReference>
<evidence type="ECO:0000256" key="1">
    <source>
        <dbReference type="ARBA" id="ARBA00004651"/>
    </source>
</evidence>
<keyword evidence="4 7" id="KW-0812">Transmembrane</keyword>
<gene>
    <name evidence="9" type="ORF">IW245_004717</name>
</gene>
<comment type="subcellular location">
    <subcellularLocation>
        <location evidence="1">Cell membrane</location>
        <topology evidence="1">Multi-pass membrane protein</topology>
    </subcellularLocation>
</comment>
<evidence type="ECO:0000256" key="4">
    <source>
        <dbReference type="ARBA" id="ARBA00022692"/>
    </source>
</evidence>
<feature type="transmembrane region" description="Helical" evidence="7">
    <location>
        <begin position="109"/>
        <end position="134"/>
    </location>
</feature>
<reference evidence="9" key="1">
    <citation type="submission" date="2020-11" db="EMBL/GenBank/DDBJ databases">
        <title>Sequencing the genomes of 1000 actinobacteria strains.</title>
        <authorList>
            <person name="Klenk H.-P."/>
        </authorList>
    </citation>
    <scope>NUCLEOTIDE SEQUENCE</scope>
    <source>
        <strain evidence="9">DSM 45356</strain>
    </source>
</reference>
<dbReference type="PANTHER" id="PTHR42709:SF6">
    <property type="entry name" value="UNDECAPRENYL PHOSPHATE TRANSPORTER A"/>
    <property type="match status" value="1"/>
</dbReference>
<evidence type="ECO:0000313" key="10">
    <source>
        <dbReference type="Proteomes" id="UP000622552"/>
    </source>
</evidence>
<feature type="transmembrane region" description="Helical" evidence="7">
    <location>
        <begin position="54"/>
        <end position="74"/>
    </location>
</feature>
<keyword evidence="5 7" id="KW-1133">Transmembrane helix</keyword>
<dbReference type="InterPro" id="IPR032816">
    <property type="entry name" value="VTT_dom"/>
</dbReference>
<accession>A0A8J7GUR6</accession>
<sequence>MHFVEGLLDGLPPLVVYLVVGAVIAVESMGIPLPGEVVLVSASLMAASKIVSPLGVAVGASLGAIVGDSIGYTIGRRGGRPLLERLGRRFPKHLGPKHLAKAEQTFDRWGVWAVFFGRFVALLRILAGPLAGALKVPYPRFLVANAAGGILWAGGTTYAIYHVGRVAEKWLKGFSWVALVVAVLFGLGTTLYIKRRIAKSAAEIDGDGPADNG</sequence>
<dbReference type="GO" id="GO:0005886">
    <property type="term" value="C:plasma membrane"/>
    <property type="evidence" value="ECO:0007669"/>
    <property type="project" value="UniProtKB-SubCell"/>
</dbReference>
<dbReference type="InterPro" id="IPR051311">
    <property type="entry name" value="DedA_domain"/>
</dbReference>
<evidence type="ECO:0000256" key="7">
    <source>
        <dbReference type="SAM" id="Phobius"/>
    </source>
</evidence>
<comment type="similarity">
    <text evidence="2">Belongs to the DedA family.</text>
</comment>
<evidence type="ECO:0000313" key="9">
    <source>
        <dbReference type="EMBL" id="MBG6138523.1"/>
    </source>
</evidence>
<organism evidence="9 10">
    <name type="scientific">Longispora fulva</name>
    <dbReference type="NCBI Taxonomy" id="619741"/>
    <lineage>
        <taxon>Bacteria</taxon>
        <taxon>Bacillati</taxon>
        <taxon>Actinomycetota</taxon>
        <taxon>Actinomycetes</taxon>
        <taxon>Micromonosporales</taxon>
        <taxon>Micromonosporaceae</taxon>
        <taxon>Longispora</taxon>
    </lineage>
</organism>
<dbReference type="Pfam" id="PF09335">
    <property type="entry name" value="VTT_dom"/>
    <property type="match status" value="1"/>
</dbReference>
<dbReference type="RefSeq" id="WP_233473154.1">
    <property type="nucleotide sequence ID" value="NZ_BONS01000025.1"/>
</dbReference>
<evidence type="ECO:0000256" key="6">
    <source>
        <dbReference type="ARBA" id="ARBA00023136"/>
    </source>
</evidence>
<feature type="transmembrane region" description="Helical" evidence="7">
    <location>
        <begin position="173"/>
        <end position="193"/>
    </location>
</feature>
<name>A0A8J7GUR6_9ACTN</name>
<evidence type="ECO:0000259" key="8">
    <source>
        <dbReference type="Pfam" id="PF09335"/>
    </source>
</evidence>
<dbReference type="AlphaFoldDB" id="A0A8J7GUR6"/>
<feature type="domain" description="VTT" evidence="8">
    <location>
        <begin position="34"/>
        <end position="161"/>
    </location>
</feature>
<keyword evidence="6 7" id="KW-0472">Membrane</keyword>
<evidence type="ECO:0000256" key="3">
    <source>
        <dbReference type="ARBA" id="ARBA00022475"/>
    </source>
</evidence>
<evidence type="ECO:0000256" key="2">
    <source>
        <dbReference type="ARBA" id="ARBA00010792"/>
    </source>
</evidence>
<comment type="caution">
    <text evidence="9">The sequence shown here is derived from an EMBL/GenBank/DDBJ whole genome shotgun (WGS) entry which is preliminary data.</text>
</comment>